<sequence length="690" mass="73925">MAPTAQAPHVPPVKCEYLTSLCVCITSYFFIPQAVAAPGQDRHGIGGGKPVVRCHPALSLEATKASIRGVMGELLAAAGKDKGLVSLGVGDASVHACFRRGGELAGDALASVVRSGGFDSYAPPYGFPATRRLNIINCVERSDGERKATALSTSASGVSAAGRRHTMSPEGTGEDPQAVELPESIQGRRWADVAAEEDAAEAERAEAAREEAARAEAAARFSPPGTATLGDYLVYARRGRPRRSPPQRRQEVLRRPPPSRVPAGRPWARRSAAGGAAGSGTAAAMPVGRELASREPRSPLSPGPSGPHGPGPVLAWRRQAERCIGPTQPTTAPKWLWLRKGSNHLGFAQPARPTRFAATPPARRIRIHPPPPPLSTSFATWCSSGHGARRRAIPAHHRRVRPHLPALLPLRPPRHTGPARFPRRRSPPRRASPRRRSPSPRRRSPSPRRRSPSPRRQGPEGRAGGHAEGGRERGTNARHQGASAGRGGSPGRRDPSPAASRREAALREELVQRAPRPVRDHGRDTSWREDRGRSSPRREQRWDAPVAQPAGPPAAKKKKKSKKKRTAAGGAVGVAAGGGQLGHLPMVPPQGPSLVGRADTQLGVSAPSEKSPTSNICFNCGEMGHFRFACTRPEQCLFCGDPGHLAAACTERFNRRRRREVIEYLGHGIDGGFYYIDLGARSLAPPNTWQ</sequence>
<dbReference type="Gene3D" id="4.10.60.10">
    <property type="entry name" value="Zinc finger, CCHC-type"/>
    <property type="match status" value="1"/>
</dbReference>
<gene>
    <name evidence="4" type="ORF">QYE76_028097</name>
</gene>
<dbReference type="GO" id="GO:0003676">
    <property type="term" value="F:nucleic acid binding"/>
    <property type="evidence" value="ECO:0007669"/>
    <property type="project" value="InterPro"/>
</dbReference>
<feature type="region of interest" description="Disordered" evidence="2">
    <location>
        <begin position="194"/>
        <end position="313"/>
    </location>
</feature>
<organism evidence="4 5">
    <name type="scientific">Lolium multiflorum</name>
    <name type="common">Italian ryegrass</name>
    <name type="synonym">Lolium perenne subsp. multiflorum</name>
    <dbReference type="NCBI Taxonomy" id="4521"/>
    <lineage>
        <taxon>Eukaryota</taxon>
        <taxon>Viridiplantae</taxon>
        <taxon>Streptophyta</taxon>
        <taxon>Embryophyta</taxon>
        <taxon>Tracheophyta</taxon>
        <taxon>Spermatophyta</taxon>
        <taxon>Magnoliopsida</taxon>
        <taxon>Liliopsida</taxon>
        <taxon>Poales</taxon>
        <taxon>Poaceae</taxon>
        <taxon>BOP clade</taxon>
        <taxon>Pooideae</taxon>
        <taxon>Poodae</taxon>
        <taxon>Poeae</taxon>
        <taxon>Poeae Chloroplast Group 2 (Poeae type)</taxon>
        <taxon>Loliodinae</taxon>
        <taxon>Loliinae</taxon>
        <taxon>Lolium</taxon>
    </lineage>
</organism>
<keyword evidence="1" id="KW-0863">Zinc-finger</keyword>
<keyword evidence="1" id="KW-0862">Zinc</keyword>
<feature type="compositionally biased region" description="Pro residues" evidence="2">
    <location>
        <begin position="299"/>
        <end position="310"/>
    </location>
</feature>
<feature type="domain" description="CCHC-type" evidence="3">
    <location>
        <begin position="617"/>
        <end position="632"/>
    </location>
</feature>
<comment type="caution">
    <text evidence="4">The sequence shown here is derived from an EMBL/GenBank/DDBJ whole genome shotgun (WGS) entry which is preliminary data.</text>
</comment>
<feature type="region of interest" description="Disordered" evidence="2">
    <location>
        <begin position="389"/>
        <end position="569"/>
    </location>
</feature>
<feature type="compositionally biased region" description="Basic residues" evidence="2">
    <location>
        <begin position="421"/>
        <end position="453"/>
    </location>
</feature>
<dbReference type="GO" id="GO:0008270">
    <property type="term" value="F:zinc ion binding"/>
    <property type="evidence" value="ECO:0007669"/>
    <property type="project" value="UniProtKB-KW"/>
</dbReference>
<feature type="compositionally biased region" description="Basic residues" evidence="2">
    <location>
        <begin position="237"/>
        <end position="246"/>
    </location>
</feature>
<reference evidence="4" key="1">
    <citation type="submission" date="2023-07" db="EMBL/GenBank/DDBJ databases">
        <title>A chromosome-level genome assembly of Lolium multiflorum.</title>
        <authorList>
            <person name="Chen Y."/>
            <person name="Copetti D."/>
            <person name="Kolliker R."/>
            <person name="Studer B."/>
        </authorList>
    </citation>
    <scope>NUCLEOTIDE SEQUENCE</scope>
    <source>
        <strain evidence="4">02402/16</strain>
        <tissue evidence="4">Leaf</tissue>
    </source>
</reference>
<evidence type="ECO:0000256" key="1">
    <source>
        <dbReference type="PROSITE-ProRule" id="PRU00047"/>
    </source>
</evidence>
<feature type="compositionally biased region" description="Basic residues" evidence="2">
    <location>
        <begin position="389"/>
        <end position="402"/>
    </location>
</feature>
<keyword evidence="1" id="KW-0479">Metal-binding</keyword>
<feature type="region of interest" description="Disordered" evidence="2">
    <location>
        <begin position="146"/>
        <end position="180"/>
    </location>
</feature>
<feature type="compositionally biased region" description="Basic residues" evidence="2">
    <location>
        <begin position="555"/>
        <end position="566"/>
    </location>
</feature>
<evidence type="ECO:0000259" key="3">
    <source>
        <dbReference type="PROSITE" id="PS50158"/>
    </source>
</evidence>
<evidence type="ECO:0000313" key="4">
    <source>
        <dbReference type="EMBL" id="KAK1604424.1"/>
    </source>
</evidence>
<feature type="compositionally biased region" description="Basic and acidic residues" evidence="2">
    <location>
        <begin position="491"/>
        <end position="542"/>
    </location>
</feature>
<dbReference type="InterPro" id="IPR036875">
    <property type="entry name" value="Znf_CCHC_sf"/>
</dbReference>
<dbReference type="AlphaFoldDB" id="A0AAD8QNM1"/>
<dbReference type="InterPro" id="IPR001878">
    <property type="entry name" value="Znf_CCHC"/>
</dbReference>
<evidence type="ECO:0000313" key="5">
    <source>
        <dbReference type="Proteomes" id="UP001231189"/>
    </source>
</evidence>
<accession>A0AAD8QNM1</accession>
<name>A0AAD8QNM1_LOLMU</name>
<dbReference type="Proteomes" id="UP001231189">
    <property type="component" value="Unassembled WGS sequence"/>
</dbReference>
<dbReference type="SMART" id="SM00343">
    <property type="entry name" value="ZnF_C2HC"/>
    <property type="match status" value="2"/>
</dbReference>
<feature type="compositionally biased region" description="Low complexity" evidence="2">
    <location>
        <begin position="262"/>
        <end position="284"/>
    </location>
</feature>
<evidence type="ECO:0000256" key="2">
    <source>
        <dbReference type="SAM" id="MobiDB-lite"/>
    </source>
</evidence>
<dbReference type="Pfam" id="PF00098">
    <property type="entry name" value="zf-CCHC"/>
    <property type="match status" value="1"/>
</dbReference>
<dbReference type="EMBL" id="JAUUTY010000007">
    <property type="protein sequence ID" value="KAK1604424.1"/>
    <property type="molecule type" value="Genomic_DNA"/>
</dbReference>
<feature type="domain" description="CCHC-type" evidence="3">
    <location>
        <begin position="636"/>
        <end position="651"/>
    </location>
</feature>
<feature type="compositionally biased region" description="Basic and acidic residues" evidence="2">
    <location>
        <begin position="457"/>
        <end position="475"/>
    </location>
</feature>
<dbReference type="SUPFAM" id="SSF57756">
    <property type="entry name" value="Retrovirus zinc finger-like domains"/>
    <property type="match status" value="1"/>
</dbReference>
<proteinExistence type="predicted"/>
<feature type="compositionally biased region" description="Basic and acidic residues" evidence="2">
    <location>
        <begin position="201"/>
        <end position="214"/>
    </location>
</feature>
<keyword evidence="5" id="KW-1185">Reference proteome</keyword>
<protein>
    <recommendedName>
        <fullName evidence="3">CCHC-type domain-containing protein</fullName>
    </recommendedName>
</protein>
<dbReference type="PROSITE" id="PS50158">
    <property type="entry name" value="ZF_CCHC"/>
    <property type="match status" value="2"/>
</dbReference>